<proteinExistence type="predicted"/>
<keyword evidence="1" id="KW-1185">Reference proteome</keyword>
<evidence type="ECO:0000313" key="2">
    <source>
        <dbReference type="WBParaSite" id="PSAMB.scaffold2848size20909.g19403.t1"/>
    </source>
</evidence>
<dbReference type="Proteomes" id="UP000887566">
    <property type="component" value="Unplaced"/>
</dbReference>
<reference evidence="2" key="1">
    <citation type="submission" date="2022-11" db="UniProtKB">
        <authorList>
            <consortium name="WormBaseParasite"/>
        </authorList>
    </citation>
    <scope>IDENTIFICATION</scope>
</reference>
<dbReference type="WBParaSite" id="PSAMB.scaffold2848size20909.g19403.t1">
    <property type="protein sequence ID" value="PSAMB.scaffold2848size20909.g19403.t1"/>
    <property type="gene ID" value="PSAMB.scaffold2848size20909.g19403"/>
</dbReference>
<accession>A0A914VZU0</accession>
<sequence length="92" mass="10361">MSNHTVTCMPRTYHPVSFPYRKDANGIRQCAGGGRAWAPAFAECVVSATVVVERLVWSRSASSIDLTLVADLFFEAVRRWRVTMDRALYVHT</sequence>
<name>A0A914VZU0_9BILA</name>
<protein>
    <submittedName>
        <fullName evidence="2">Uncharacterized protein</fullName>
    </submittedName>
</protein>
<organism evidence="1 2">
    <name type="scientific">Plectus sambesii</name>
    <dbReference type="NCBI Taxonomy" id="2011161"/>
    <lineage>
        <taxon>Eukaryota</taxon>
        <taxon>Metazoa</taxon>
        <taxon>Ecdysozoa</taxon>
        <taxon>Nematoda</taxon>
        <taxon>Chromadorea</taxon>
        <taxon>Plectida</taxon>
        <taxon>Plectina</taxon>
        <taxon>Plectoidea</taxon>
        <taxon>Plectidae</taxon>
        <taxon>Plectus</taxon>
    </lineage>
</organism>
<dbReference type="AlphaFoldDB" id="A0A914VZU0"/>
<evidence type="ECO:0000313" key="1">
    <source>
        <dbReference type="Proteomes" id="UP000887566"/>
    </source>
</evidence>